<dbReference type="EMBL" id="CM029046">
    <property type="protein sequence ID" value="KAG2590953.1"/>
    <property type="molecule type" value="Genomic_DNA"/>
</dbReference>
<reference evidence="2" key="1">
    <citation type="submission" date="2020-05" db="EMBL/GenBank/DDBJ databases">
        <title>WGS assembly of Panicum virgatum.</title>
        <authorList>
            <person name="Lovell J.T."/>
            <person name="Jenkins J."/>
            <person name="Shu S."/>
            <person name="Juenger T.E."/>
            <person name="Schmutz J."/>
        </authorList>
    </citation>
    <scope>NUCLEOTIDE SEQUENCE</scope>
    <source>
        <strain evidence="2">AP13</strain>
    </source>
</reference>
<sequence length="187" mass="20281">MLPLSRSQPLKLRHQDCQRQVEPVLKIVGRHPNLLFFHDPLLMEVGLTSVDEDELIGFPIVAGKSIFWNRGGRSLWCSPEPCLLLDDDERSAVRTAIAWALESTVTCRSLTALTRVSTVVFRSAFSPELSPMVTAGDGGAAVACGGCVAAVAGGGELAREGEDRRDRDTRLSRASNPWVAGPRLRSS</sequence>
<dbReference type="AlphaFoldDB" id="A0A8T0S2B6"/>
<comment type="caution">
    <text evidence="2">The sequence shown here is derived from an EMBL/GenBank/DDBJ whole genome shotgun (WGS) entry which is preliminary data.</text>
</comment>
<organism evidence="2 3">
    <name type="scientific">Panicum virgatum</name>
    <name type="common">Blackwell switchgrass</name>
    <dbReference type="NCBI Taxonomy" id="38727"/>
    <lineage>
        <taxon>Eukaryota</taxon>
        <taxon>Viridiplantae</taxon>
        <taxon>Streptophyta</taxon>
        <taxon>Embryophyta</taxon>
        <taxon>Tracheophyta</taxon>
        <taxon>Spermatophyta</taxon>
        <taxon>Magnoliopsida</taxon>
        <taxon>Liliopsida</taxon>
        <taxon>Poales</taxon>
        <taxon>Poaceae</taxon>
        <taxon>PACMAD clade</taxon>
        <taxon>Panicoideae</taxon>
        <taxon>Panicodae</taxon>
        <taxon>Paniceae</taxon>
        <taxon>Panicinae</taxon>
        <taxon>Panicum</taxon>
        <taxon>Panicum sect. Hiantes</taxon>
    </lineage>
</organism>
<name>A0A8T0S2B6_PANVG</name>
<evidence type="ECO:0000256" key="1">
    <source>
        <dbReference type="SAM" id="MobiDB-lite"/>
    </source>
</evidence>
<evidence type="ECO:0000313" key="3">
    <source>
        <dbReference type="Proteomes" id="UP000823388"/>
    </source>
</evidence>
<keyword evidence="3" id="KW-1185">Reference proteome</keyword>
<evidence type="ECO:0000313" key="2">
    <source>
        <dbReference type="EMBL" id="KAG2590953.1"/>
    </source>
</evidence>
<feature type="compositionally biased region" description="Basic and acidic residues" evidence="1">
    <location>
        <begin position="158"/>
        <end position="171"/>
    </location>
</feature>
<accession>A0A8T0S2B6</accession>
<dbReference type="Proteomes" id="UP000823388">
    <property type="component" value="Chromosome 5N"/>
</dbReference>
<gene>
    <name evidence="2" type="ORF">PVAP13_5NG454340</name>
</gene>
<feature type="region of interest" description="Disordered" evidence="1">
    <location>
        <begin position="158"/>
        <end position="187"/>
    </location>
</feature>
<proteinExistence type="predicted"/>
<protein>
    <submittedName>
        <fullName evidence="2">Uncharacterized protein</fullName>
    </submittedName>
</protein>